<keyword evidence="6" id="KW-0175">Coiled coil</keyword>
<evidence type="ECO:0000259" key="7">
    <source>
        <dbReference type="Pfam" id="PF01368"/>
    </source>
</evidence>
<reference evidence="10 11" key="1">
    <citation type="journal article" date="2014" name="Int. J. Syst. Evol. Microbiol.">
        <title>Complete genome sequence of Corynebacterium casei LMG S-19264T (=DSM 44701T), isolated from a smear-ripened cheese.</title>
        <authorList>
            <consortium name="US DOE Joint Genome Institute (JGI-PGF)"/>
            <person name="Walter F."/>
            <person name="Albersmeier A."/>
            <person name="Kalinowski J."/>
            <person name="Ruckert C."/>
        </authorList>
    </citation>
    <scope>NUCLEOTIDE SEQUENCE [LARGE SCALE GENOMIC DNA]</scope>
    <source>
        <strain evidence="10 11">NBRC 112785</strain>
    </source>
</reference>
<keyword evidence="11" id="KW-1185">Reference proteome</keyword>
<dbReference type="Pfam" id="PF02272">
    <property type="entry name" value="DHHA1"/>
    <property type="match status" value="1"/>
</dbReference>
<dbReference type="InterPro" id="IPR001667">
    <property type="entry name" value="DDH_dom"/>
</dbReference>
<dbReference type="GO" id="GO:0006310">
    <property type="term" value="P:DNA recombination"/>
    <property type="evidence" value="ECO:0007669"/>
    <property type="project" value="InterPro"/>
</dbReference>
<accession>A0AA37TRR7</accession>
<name>A0AA37TRR7_9GAMM</name>
<evidence type="ECO:0000259" key="8">
    <source>
        <dbReference type="Pfam" id="PF02272"/>
    </source>
</evidence>
<evidence type="ECO:0000256" key="1">
    <source>
        <dbReference type="ARBA" id="ARBA00005915"/>
    </source>
</evidence>
<dbReference type="Pfam" id="PF01368">
    <property type="entry name" value="DHH"/>
    <property type="match status" value="1"/>
</dbReference>
<dbReference type="Gene3D" id="3.10.310.30">
    <property type="match status" value="1"/>
</dbReference>
<dbReference type="FunFam" id="3.90.1640.30:FF:000001">
    <property type="entry name" value="Single-stranded-DNA-specific exonuclease RecJ"/>
    <property type="match status" value="1"/>
</dbReference>
<feature type="domain" description="DHHA1" evidence="8">
    <location>
        <begin position="356"/>
        <end position="445"/>
    </location>
</feature>
<evidence type="ECO:0000259" key="9">
    <source>
        <dbReference type="Pfam" id="PF17768"/>
    </source>
</evidence>
<protein>
    <recommendedName>
        <fullName evidence="2">Single-stranded-DNA-specific exonuclease RecJ</fullName>
    </recommendedName>
</protein>
<dbReference type="GO" id="GO:0003676">
    <property type="term" value="F:nucleic acid binding"/>
    <property type="evidence" value="ECO:0007669"/>
    <property type="project" value="InterPro"/>
</dbReference>
<evidence type="ECO:0000313" key="10">
    <source>
        <dbReference type="EMBL" id="GLS83067.1"/>
    </source>
</evidence>
<dbReference type="NCBIfam" id="TIGR00644">
    <property type="entry name" value="recJ"/>
    <property type="match status" value="1"/>
</dbReference>
<dbReference type="PANTHER" id="PTHR30255:SF2">
    <property type="entry name" value="SINGLE-STRANDED-DNA-SPECIFIC EXONUCLEASE RECJ"/>
    <property type="match status" value="1"/>
</dbReference>
<evidence type="ECO:0000256" key="3">
    <source>
        <dbReference type="ARBA" id="ARBA00022722"/>
    </source>
</evidence>
<dbReference type="AlphaFoldDB" id="A0AA37TRR7"/>
<feature type="domain" description="DDH" evidence="7">
    <location>
        <begin position="71"/>
        <end position="230"/>
    </location>
</feature>
<feature type="domain" description="RecJ OB" evidence="9">
    <location>
        <begin position="466"/>
        <end position="569"/>
    </location>
</feature>
<evidence type="ECO:0000256" key="6">
    <source>
        <dbReference type="SAM" id="Coils"/>
    </source>
</evidence>
<feature type="coiled-coil region" evidence="6">
    <location>
        <begin position="312"/>
        <end position="339"/>
    </location>
</feature>
<dbReference type="InterPro" id="IPR041122">
    <property type="entry name" value="RecJ_OB"/>
</dbReference>
<gene>
    <name evidence="10" type="primary">recJ</name>
    <name evidence="10" type="ORF">GCM10007894_10440</name>
</gene>
<dbReference type="InterPro" id="IPR004610">
    <property type="entry name" value="RecJ"/>
</dbReference>
<comment type="similarity">
    <text evidence="1">Belongs to the RecJ family.</text>
</comment>
<dbReference type="GO" id="GO:0006281">
    <property type="term" value="P:DNA repair"/>
    <property type="evidence" value="ECO:0007669"/>
    <property type="project" value="InterPro"/>
</dbReference>
<keyword evidence="3" id="KW-0540">Nuclease</keyword>
<dbReference type="GO" id="GO:0008409">
    <property type="term" value="F:5'-3' exonuclease activity"/>
    <property type="evidence" value="ECO:0007669"/>
    <property type="project" value="InterPro"/>
</dbReference>
<comment type="caution">
    <text evidence="10">The sequence shown here is derived from an EMBL/GenBank/DDBJ whole genome shotgun (WGS) entry which is preliminary data.</text>
</comment>
<evidence type="ECO:0000256" key="2">
    <source>
        <dbReference type="ARBA" id="ARBA00019841"/>
    </source>
</evidence>
<dbReference type="Pfam" id="PF17768">
    <property type="entry name" value="RecJ_OB"/>
    <property type="match status" value="1"/>
</dbReference>
<dbReference type="InterPro" id="IPR038763">
    <property type="entry name" value="DHH_sf"/>
</dbReference>
<dbReference type="Proteomes" id="UP001157439">
    <property type="component" value="Unassembled WGS sequence"/>
</dbReference>
<organism evidence="10 11">
    <name type="scientific">Paraferrimonas haliotis</name>
    <dbReference type="NCBI Taxonomy" id="2013866"/>
    <lineage>
        <taxon>Bacteria</taxon>
        <taxon>Pseudomonadati</taxon>
        <taxon>Pseudomonadota</taxon>
        <taxon>Gammaproteobacteria</taxon>
        <taxon>Alteromonadales</taxon>
        <taxon>Ferrimonadaceae</taxon>
        <taxon>Paraferrimonas</taxon>
    </lineage>
</organism>
<dbReference type="InterPro" id="IPR003156">
    <property type="entry name" value="DHHA1_dom"/>
</dbReference>
<dbReference type="InterPro" id="IPR051673">
    <property type="entry name" value="SSDNA_exonuclease_RecJ"/>
</dbReference>
<evidence type="ECO:0000256" key="5">
    <source>
        <dbReference type="ARBA" id="ARBA00022839"/>
    </source>
</evidence>
<dbReference type="SUPFAM" id="SSF64182">
    <property type="entry name" value="DHH phosphoesterases"/>
    <property type="match status" value="1"/>
</dbReference>
<sequence>MAQLHAIRRRPHVDDGHLAQPNALIRQLLARRGVTSEDESLALANLLSPHTMLGLSEAAAIVTEAIVQQKRILIVGDFDADGATSTAVCMLALKRMGANNVDFLIPNRFDYGYGLSPELVTLAHQQHAQLLITVDNGISSISGVAAARALGIDVVVTDHHLPGDALPQANAIVNPNQHGCPFASKALAGCGVAFYLMSAIRAKLKQSGWFTMQQPMPNLAELLDIVALGTVADLVSLDSNNRILVKAGLARVRSGRCRPGILELLTLGKRRPQATVASDFAFAVAPRLNAAGRLDEMALGVELLLCDDAHQAKRMAAQLDLLNQERRALEQDMQQDALAHLHSLQFGDDNLPWGLALYDDSWHQGVIGILASRLKERYHRPVIAFADGDEHTIKGSARSIPGLHMRDLLELINSRHPGMLIKFGGHAMAAGLTIAKHDLAQFQQAYLTGIQDNIDESILTGEILSDGELSAADITLANAQAIRECGPWGQAFPEPVFDGEFYIVSQRIVGERHLKLVLRSHCGQLDVDGIAFNIDVEHWPDARVSQVRVVYRLDVNEFRGHQSVQMMVQQLEKL</sequence>
<keyword evidence="5 10" id="KW-0269">Exonuclease</keyword>
<dbReference type="EMBL" id="BSPO01000002">
    <property type="protein sequence ID" value="GLS83067.1"/>
    <property type="molecule type" value="Genomic_DNA"/>
</dbReference>
<dbReference type="RefSeq" id="WP_095497364.1">
    <property type="nucleotide sequence ID" value="NZ_BSPO01000002.1"/>
</dbReference>
<proteinExistence type="inferred from homology"/>
<keyword evidence="4" id="KW-0378">Hydrolase</keyword>
<dbReference type="Gene3D" id="3.90.1640.30">
    <property type="match status" value="1"/>
</dbReference>
<dbReference type="PANTHER" id="PTHR30255">
    <property type="entry name" value="SINGLE-STRANDED-DNA-SPECIFIC EXONUCLEASE RECJ"/>
    <property type="match status" value="1"/>
</dbReference>
<evidence type="ECO:0000313" key="11">
    <source>
        <dbReference type="Proteomes" id="UP001157439"/>
    </source>
</evidence>
<evidence type="ECO:0000256" key="4">
    <source>
        <dbReference type="ARBA" id="ARBA00022801"/>
    </source>
</evidence>